<accession>A0AC60QVY7</accession>
<evidence type="ECO:0000313" key="1">
    <source>
        <dbReference type="EMBL" id="KAG0441651.1"/>
    </source>
</evidence>
<sequence>MERNRPALHAETSPSERERDKADSRRRGEPCSRGGGRHIFDTRRYEAPARSLEGLDVSFADVRRCADLLAANRALKPPPRTSVSVEATEWLAKFRVQVCLLGCDLHYFEPSSLSTEPSTTCTWQAALRYPLQPRGYRLIHACGMSAPGLNSEKMNVEKLFNLLCLYGNVVKIKFLKIKNGAVPWRAVGHQNNAPISDIKMLGYSNQAFLNDVELPFKLPDGTPSFEDFMDNCNNRITNLEAASKKKN</sequence>
<name>A0AC60QVY7_IXOPE</name>
<evidence type="ECO:0000313" key="2">
    <source>
        <dbReference type="Proteomes" id="UP000805193"/>
    </source>
</evidence>
<comment type="caution">
    <text evidence="1">The sequence shown here is derived from an EMBL/GenBank/DDBJ whole genome shotgun (WGS) entry which is preliminary data.</text>
</comment>
<dbReference type="EMBL" id="JABSTQ010004588">
    <property type="protein sequence ID" value="KAG0441651.1"/>
    <property type="molecule type" value="Genomic_DNA"/>
</dbReference>
<proteinExistence type="predicted"/>
<keyword evidence="2" id="KW-1185">Reference proteome</keyword>
<protein>
    <submittedName>
        <fullName evidence="1">Uncharacterized protein</fullName>
    </submittedName>
</protein>
<reference evidence="1 2" key="1">
    <citation type="journal article" date="2020" name="Cell">
        <title>Large-Scale Comparative Analyses of Tick Genomes Elucidate Their Genetic Diversity and Vector Capacities.</title>
        <authorList>
            <consortium name="Tick Genome and Microbiome Consortium (TIGMIC)"/>
            <person name="Jia N."/>
            <person name="Wang J."/>
            <person name="Shi W."/>
            <person name="Du L."/>
            <person name="Sun Y."/>
            <person name="Zhan W."/>
            <person name="Jiang J.F."/>
            <person name="Wang Q."/>
            <person name="Zhang B."/>
            <person name="Ji P."/>
            <person name="Bell-Sakyi L."/>
            <person name="Cui X.M."/>
            <person name="Yuan T.T."/>
            <person name="Jiang B.G."/>
            <person name="Yang W.F."/>
            <person name="Lam T.T."/>
            <person name="Chang Q.C."/>
            <person name="Ding S.J."/>
            <person name="Wang X.J."/>
            <person name="Zhu J.G."/>
            <person name="Ruan X.D."/>
            <person name="Zhao L."/>
            <person name="Wei J.T."/>
            <person name="Ye R.Z."/>
            <person name="Que T.C."/>
            <person name="Du C.H."/>
            <person name="Zhou Y.H."/>
            <person name="Cheng J.X."/>
            <person name="Dai P.F."/>
            <person name="Guo W.B."/>
            <person name="Han X.H."/>
            <person name="Huang E.J."/>
            <person name="Li L.F."/>
            <person name="Wei W."/>
            <person name="Gao Y.C."/>
            <person name="Liu J.Z."/>
            <person name="Shao H.Z."/>
            <person name="Wang X."/>
            <person name="Wang C.C."/>
            <person name="Yang T.C."/>
            <person name="Huo Q.B."/>
            <person name="Li W."/>
            <person name="Chen H.Y."/>
            <person name="Chen S.E."/>
            <person name="Zhou L.G."/>
            <person name="Ni X.B."/>
            <person name="Tian J.H."/>
            <person name="Sheng Y."/>
            <person name="Liu T."/>
            <person name="Pan Y.S."/>
            <person name="Xia L.Y."/>
            <person name="Li J."/>
            <person name="Zhao F."/>
            <person name="Cao W.C."/>
        </authorList>
    </citation>
    <scope>NUCLEOTIDE SEQUENCE [LARGE SCALE GENOMIC DNA]</scope>
    <source>
        <strain evidence="1">Iper-2018</strain>
    </source>
</reference>
<gene>
    <name evidence="1" type="ORF">HPB47_015900</name>
</gene>
<dbReference type="Proteomes" id="UP000805193">
    <property type="component" value="Unassembled WGS sequence"/>
</dbReference>
<organism evidence="1 2">
    <name type="scientific">Ixodes persulcatus</name>
    <name type="common">Taiga tick</name>
    <dbReference type="NCBI Taxonomy" id="34615"/>
    <lineage>
        <taxon>Eukaryota</taxon>
        <taxon>Metazoa</taxon>
        <taxon>Ecdysozoa</taxon>
        <taxon>Arthropoda</taxon>
        <taxon>Chelicerata</taxon>
        <taxon>Arachnida</taxon>
        <taxon>Acari</taxon>
        <taxon>Parasitiformes</taxon>
        <taxon>Ixodida</taxon>
        <taxon>Ixodoidea</taxon>
        <taxon>Ixodidae</taxon>
        <taxon>Ixodinae</taxon>
        <taxon>Ixodes</taxon>
    </lineage>
</organism>